<gene>
    <name evidence="5" type="ORF">TSPGSL018_24626</name>
</gene>
<comment type="subcellular location">
    <subcellularLocation>
        <location evidence="1">Membrane</location>
        <topology evidence="1">Multi-pass membrane protein</topology>
    </subcellularLocation>
</comment>
<dbReference type="EMBL" id="GBEZ01025069">
    <property type="protein sequence ID" value="JAC61980.1"/>
    <property type="molecule type" value="Transcribed_RNA"/>
</dbReference>
<keyword evidence="3" id="KW-1133">Transmembrane helix</keyword>
<dbReference type="Gene3D" id="1.20.1540.10">
    <property type="entry name" value="Rhomboid-like"/>
    <property type="match status" value="1"/>
</dbReference>
<evidence type="ECO:0000256" key="3">
    <source>
        <dbReference type="ARBA" id="ARBA00022989"/>
    </source>
</evidence>
<name>A0A061QU53_9CHLO</name>
<dbReference type="GO" id="GO:0016020">
    <property type="term" value="C:membrane"/>
    <property type="evidence" value="ECO:0007669"/>
    <property type="project" value="UniProtKB-SubCell"/>
</dbReference>
<protein>
    <submittedName>
        <fullName evidence="5">Uncharacterized protein</fullName>
    </submittedName>
</protein>
<organism evidence="5">
    <name type="scientific">Tetraselmis sp. GSL018</name>
    <dbReference type="NCBI Taxonomy" id="582737"/>
    <lineage>
        <taxon>Eukaryota</taxon>
        <taxon>Viridiplantae</taxon>
        <taxon>Chlorophyta</taxon>
        <taxon>core chlorophytes</taxon>
        <taxon>Chlorodendrophyceae</taxon>
        <taxon>Chlorodendrales</taxon>
        <taxon>Chlorodendraceae</taxon>
        <taxon>Tetraselmis</taxon>
    </lineage>
</organism>
<reference evidence="5" key="1">
    <citation type="submission" date="2014-05" db="EMBL/GenBank/DDBJ databases">
        <title>The transcriptome of the halophilic microalga Tetraselmis sp. GSL018 isolated from the Great Salt Lake, Utah.</title>
        <authorList>
            <person name="Jinkerson R.E."/>
            <person name="D'Adamo S."/>
            <person name="Posewitz M.C."/>
        </authorList>
    </citation>
    <scope>NUCLEOTIDE SEQUENCE</scope>
    <source>
        <strain evidence="5">GSL018</strain>
    </source>
</reference>
<evidence type="ECO:0000256" key="2">
    <source>
        <dbReference type="ARBA" id="ARBA00022692"/>
    </source>
</evidence>
<evidence type="ECO:0000313" key="5">
    <source>
        <dbReference type="EMBL" id="JAC61980.1"/>
    </source>
</evidence>
<dbReference type="SUPFAM" id="SSF144091">
    <property type="entry name" value="Rhomboid-like"/>
    <property type="match status" value="1"/>
</dbReference>
<dbReference type="AlphaFoldDB" id="A0A061QU53"/>
<proteinExistence type="predicted"/>
<keyword evidence="2" id="KW-0812">Transmembrane</keyword>
<keyword evidence="4" id="KW-0472">Membrane</keyword>
<evidence type="ECO:0000256" key="1">
    <source>
        <dbReference type="ARBA" id="ARBA00004141"/>
    </source>
</evidence>
<dbReference type="InterPro" id="IPR035952">
    <property type="entry name" value="Rhomboid-like_sf"/>
</dbReference>
<accession>A0A061QU53</accession>
<sequence length="154" mass="17240">MGMSFLDDVKAELRYHYSRRALSSQVVPDWRFEVTPEVIVTGITFSAALHRACKEARSSPTGVLALVAANCAAFIKPGGYRCFDVALIPWCVWKRREYYRLVVPVFIHGDFRHLLGTLASLVSDGIPVERRKIPCPCGCKWASKQRLVCGSHVS</sequence>
<evidence type="ECO:0000256" key="4">
    <source>
        <dbReference type="ARBA" id="ARBA00023136"/>
    </source>
</evidence>